<evidence type="ECO:0000256" key="3">
    <source>
        <dbReference type="ARBA" id="ARBA00022448"/>
    </source>
</evidence>
<comment type="function">
    <text evidence="12">Required for disulfide bond formation in some proteins.</text>
</comment>
<accession>A0A4S3PP37</accession>
<keyword evidence="15" id="KW-1185">Reference proteome</keyword>
<sequence>MNSKTNEKMLETYLFIAFAAALISTLGSLYFSEIQKFVPCELCWYQRIFMYPLVIILGIAIGKKNYSIALYTFILSLIGGSISIYHYLVQKVPAVGENSLACGVVPCTGQYINWFGFVTIPFLALIGFSIIAITSFITLKTLKEGK</sequence>
<dbReference type="Pfam" id="PF02600">
    <property type="entry name" value="DsbB"/>
    <property type="match status" value="1"/>
</dbReference>
<dbReference type="GO" id="GO:0006457">
    <property type="term" value="P:protein folding"/>
    <property type="evidence" value="ECO:0007669"/>
    <property type="project" value="InterPro"/>
</dbReference>
<evidence type="ECO:0000313" key="14">
    <source>
        <dbReference type="EMBL" id="THE10925.1"/>
    </source>
</evidence>
<evidence type="ECO:0000256" key="7">
    <source>
        <dbReference type="ARBA" id="ARBA00023002"/>
    </source>
</evidence>
<evidence type="ECO:0000256" key="13">
    <source>
        <dbReference type="SAM" id="Phobius"/>
    </source>
</evidence>
<feature type="transmembrane region" description="Helical" evidence="13">
    <location>
        <begin position="114"/>
        <end position="139"/>
    </location>
</feature>
<comment type="similarity">
    <text evidence="2 12">Belongs to the DsbB family. BdbC subfamily.</text>
</comment>
<evidence type="ECO:0000256" key="2">
    <source>
        <dbReference type="ARBA" id="ARBA00007602"/>
    </source>
</evidence>
<feature type="disulfide bond" description="Redox-active" evidence="12">
    <location>
        <begin position="40"/>
        <end position="43"/>
    </location>
</feature>
<evidence type="ECO:0000256" key="11">
    <source>
        <dbReference type="ARBA" id="ARBA00023284"/>
    </source>
</evidence>
<feature type="transmembrane region" description="Helical" evidence="13">
    <location>
        <begin position="68"/>
        <end position="88"/>
    </location>
</feature>
<dbReference type="InterPro" id="IPR003752">
    <property type="entry name" value="DiS_bond_form_DsbB/BdbC"/>
</dbReference>
<keyword evidence="5 12" id="KW-0249">Electron transport</keyword>
<dbReference type="SUPFAM" id="SSF158442">
    <property type="entry name" value="DsbB-like"/>
    <property type="match status" value="1"/>
</dbReference>
<evidence type="ECO:0000256" key="4">
    <source>
        <dbReference type="ARBA" id="ARBA00022692"/>
    </source>
</evidence>
<dbReference type="EMBL" id="SLUB01000037">
    <property type="protein sequence ID" value="THE10925.1"/>
    <property type="molecule type" value="Genomic_DNA"/>
</dbReference>
<comment type="caution">
    <text evidence="14">The sequence shown here is derived from an EMBL/GenBank/DDBJ whole genome shotgun (WGS) entry which is preliminary data.</text>
</comment>
<dbReference type="NCBIfam" id="NF002849">
    <property type="entry name" value="PRK03113.1"/>
    <property type="match status" value="1"/>
</dbReference>
<comment type="caution">
    <text evidence="12">Lacks conserved residue(s) required for the propagation of feature annotation.</text>
</comment>
<reference evidence="14 15" key="1">
    <citation type="journal article" date="2019" name="Indoor Air">
        <title>Impacts of indoor surface finishes on bacterial viability.</title>
        <authorList>
            <person name="Hu J."/>
            <person name="Maamar S.B."/>
            <person name="Glawe A.J."/>
            <person name="Gottel N."/>
            <person name="Gilbert J.A."/>
            <person name="Hartmann E.M."/>
        </authorList>
    </citation>
    <scope>NUCLEOTIDE SEQUENCE [LARGE SCALE GENOMIC DNA]</scope>
    <source>
        <strain evidence="14 15">AF060A6</strain>
    </source>
</reference>
<evidence type="ECO:0000256" key="8">
    <source>
        <dbReference type="ARBA" id="ARBA00023136"/>
    </source>
</evidence>
<keyword evidence="3 12" id="KW-0813">Transport</keyword>
<protein>
    <recommendedName>
        <fullName evidence="12">Probable disulfide formation protein</fullName>
    </recommendedName>
    <alternativeName>
        <fullName evidence="12">Disulfide oxidoreductase</fullName>
    </alternativeName>
    <alternativeName>
        <fullName evidence="12">Thiol-disulfide oxidoreductase</fullName>
    </alternativeName>
</protein>
<feature type="transmembrane region" description="Helical" evidence="13">
    <location>
        <begin position="12"/>
        <end position="32"/>
    </location>
</feature>
<keyword evidence="11 12" id="KW-0676">Redox-active center</keyword>
<dbReference type="HAMAP" id="MF_00287">
    <property type="entry name" value="BdbC"/>
    <property type="match status" value="1"/>
</dbReference>
<evidence type="ECO:0000256" key="12">
    <source>
        <dbReference type="HAMAP-Rule" id="MF_00287"/>
    </source>
</evidence>
<keyword evidence="12" id="KW-1003">Cell membrane</keyword>
<proteinExistence type="inferred from homology"/>
<keyword evidence="10 12" id="KW-0143">Chaperone</keyword>
<feature type="transmembrane region" description="Helical" evidence="13">
    <location>
        <begin position="44"/>
        <end position="61"/>
    </location>
</feature>
<keyword evidence="6 12" id="KW-1133">Transmembrane helix</keyword>
<dbReference type="GO" id="GO:0015035">
    <property type="term" value="F:protein-disulfide reductase activity"/>
    <property type="evidence" value="ECO:0007669"/>
    <property type="project" value="UniProtKB-UniRule"/>
</dbReference>
<organism evidence="14 15">
    <name type="scientific">Bacillus timonensis</name>
    <dbReference type="NCBI Taxonomy" id="1033734"/>
    <lineage>
        <taxon>Bacteria</taxon>
        <taxon>Bacillati</taxon>
        <taxon>Bacillota</taxon>
        <taxon>Bacilli</taxon>
        <taxon>Bacillales</taxon>
        <taxon>Bacillaceae</taxon>
        <taxon>Bacillus</taxon>
    </lineage>
</organism>
<dbReference type="GO" id="GO:0005886">
    <property type="term" value="C:plasma membrane"/>
    <property type="evidence" value="ECO:0007669"/>
    <property type="project" value="UniProtKB-SubCell"/>
</dbReference>
<keyword evidence="9 12" id="KW-1015">Disulfide bond</keyword>
<evidence type="ECO:0000256" key="5">
    <source>
        <dbReference type="ARBA" id="ARBA00022982"/>
    </source>
</evidence>
<dbReference type="InterPro" id="IPR023380">
    <property type="entry name" value="DsbB-like_sf"/>
</dbReference>
<dbReference type="AlphaFoldDB" id="A0A4S3PP37"/>
<keyword evidence="8 12" id="KW-0472">Membrane</keyword>
<dbReference type="OrthoDB" id="158402at2"/>
<comment type="subcellular location">
    <subcellularLocation>
        <location evidence="12">Cell membrane</location>
        <topology evidence="12">Multi-pass membrane protein</topology>
    </subcellularLocation>
    <subcellularLocation>
        <location evidence="1">Membrane</location>
        <topology evidence="1">Multi-pass membrane protein</topology>
    </subcellularLocation>
</comment>
<name>A0A4S3PP37_9BACI</name>
<dbReference type="PANTHER" id="PTHR43469">
    <property type="entry name" value="DISULFIDE FORMATION PROTEIN-RELATED"/>
    <property type="match status" value="1"/>
</dbReference>
<evidence type="ECO:0000256" key="6">
    <source>
        <dbReference type="ARBA" id="ARBA00022989"/>
    </source>
</evidence>
<keyword evidence="7 12" id="KW-0560">Oxidoreductase</keyword>
<evidence type="ECO:0000313" key="15">
    <source>
        <dbReference type="Proteomes" id="UP000306477"/>
    </source>
</evidence>
<dbReference type="PIRSF" id="PIRSF036659">
    <property type="entry name" value="BdbC"/>
    <property type="match status" value="1"/>
</dbReference>
<gene>
    <name evidence="12" type="primary">bdbC</name>
    <name evidence="14" type="ORF">E1I69_16930</name>
</gene>
<dbReference type="RefSeq" id="WP_136380750.1">
    <property type="nucleotide sequence ID" value="NZ_SLUB01000037.1"/>
</dbReference>
<dbReference type="InterPro" id="IPR012187">
    <property type="entry name" value="Disulphide_bond_form_BdbC"/>
</dbReference>
<dbReference type="Proteomes" id="UP000306477">
    <property type="component" value="Unassembled WGS sequence"/>
</dbReference>
<evidence type="ECO:0000256" key="9">
    <source>
        <dbReference type="ARBA" id="ARBA00023157"/>
    </source>
</evidence>
<evidence type="ECO:0000256" key="1">
    <source>
        <dbReference type="ARBA" id="ARBA00004141"/>
    </source>
</evidence>
<dbReference type="PANTHER" id="PTHR43469:SF1">
    <property type="entry name" value="SPBETA PROPHAGE-DERIVED DISULFIDE BOND FORMATION PROTEIN B"/>
    <property type="match status" value="1"/>
</dbReference>
<dbReference type="Gene3D" id="1.20.1550.10">
    <property type="entry name" value="DsbB-like"/>
    <property type="match status" value="1"/>
</dbReference>
<dbReference type="STRING" id="1033734.GCA_000285535_01502"/>
<evidence type="ECO:0000256" key="10">
    <source>
        <dbReference type="ARBA" id="ARBA00023186"/>
    </source>
</evidence>
<keyword evidence="4 12" id="KW-0812">Transmembrane</keyword>